<dbReference type="Pfam" id="PF26130">
    <property type="entry name" value="PB1-like"/>
    <property type="match status" value="1"/>
</dbReference>
<dbReference type="GO" id="GO:0008270">
    <property type="term" value="F:zinc ion binding"/>
    <property type="evidence" value="ECO:0007669"/>
    <property type="project" value="UniProtKB-KW"/>
</dbReference>
<dbReference type="InterPro" id="IPR018289">
    <property type="entry name" value="MULE_transposase_dom"/>
</dbReference>
<dbReference type="PANTHER" id="PTHR31973:SF187">
    <property type="entry name" value="MUTATOR TRANSPOSASE MUDRA PROTEIN"/>
    <property type="match status" value="1"/>
</dbReference>
<dbReference type="PROSITE" id="PS50966">
    <property type="entry name" value="ZF_SWIM"/>
    <property type="match status" value="1"/>
</dbReference>
<accession>A0AAQ3S224</accession>
<name>A0AAQ3S224_VIGMU</name>
<evidence type="ECO:0000256" key="4">
    <source>
        <dbReference type="PROSITE-ProRule" id="PRU00325"/>
    </source>
</evidence>
<feature type="domain" description="SWIM-type" evidence="5">
    <location>
        <begin position="573"/>
        <end position="605"/>
    </location>
</feature>
<reference evidence="6 7" key="1">
    <citation type="journal article" date="2023" name="Life. Sci Alliance">
        <title>Evolutionary insights into 3D genome organization and epigenetic landscape of Vigna mungo.</title>
        <authorList>
            <person name="Junaid A."/>
            <person name="Singh B."/>
            <person name="Bhatia S."/>
        </authorList>
    </citation>
    <scope>NUCLEOTIDE SEQUENCE [LARGE SCALE GENOMIC DNA]</scope>
    <source>
        <strain evidence="6">Urdbean</strain>
    </source>
</reference>
<evidence type="ECO:0000313" key="7">
    <source>
        <dbReference type="Proteomes" id="UP001374535"/>
    </source>
</evidence>
<keyword evidence="7" id="KW-1185">Reference proteome</keyword>
<evidence type="ECO:0000259" key="5">
    <source>
        <dbReference type="PROSITE" id="PS50966"/>
    </source>
</evidence>
<dbReference type="InterPro" id="IPR007527">
    <property type="entry name" value="Znf_SWIM"/>
</dbReference>
<gene>
    <name evidence="6" type="ORF">V8G54_009371</name>
</gene>
<dbReference type="Pfam" id="PF04434">
    <property type="entry name" value="SWIM"/>
    <property type="match status" value="1"/>
</dbReference>
<evidence type="ECO:0000256" key="2">
    <source>
        <dbReference type="ARBA" id="ARBA00022771"/>
    </source>
</evidence>
<dbReference type="EMBL" id="CP144698">
    <property type="protein sequence ID" value="WVZ16389.1"/>
    <property type="molecule type" value="Genomic_DNA"/>
</dbReference>
<keyword evidence="1" id="KW-0479">Metal-binding</keyword>
<dbReference type="InterPro" id="IPR006564">
    <property type="entry name" value="Znf_PMZ"/>
</dbReference>
<keyword evidence="2 4" id="KW-0863">Zinc-finger</keyword>
<sequence length="671" mass="76274">MSFGRSEGVERFLGREREASEFGNIYKRVGRFNEMGVRKGQTLDWCRNCTMFRIEQREVIAHTVQCLVVVLLDCEHCTVLGYYEVDFGRAFPEIELVVYYEVGFRSYFEILTILKEMGYMNVKELQYSLGHGPMLEECLEPLFDDKGACHVVNIAILNGEAHLYVIHMVCEPEYVLELEAVGNVEPEVEAELEVEGRVEVEVEPVGNVEVVVEAETEAVGNVQGVVEVQTETTADGVEAHVQDDVEGQADVEGDVEVDVRSWNGSEEDVLSNHGDEVAEPRGLSDSDWEYKTLNSVVESDDIDDDRDRYGDFGVFSMPKSMEQYKWEVGRKCPSNAYCAYKGAEKIWQLKKIKTLKENPNINLYNLHNKVSKNWNIGVSRSTTCRAKAIVIKQIEVHVEPNEDTRIFKRLYVCLKACKDNFVSCRPIIGLDGCFLKGKFGGELLTAVARDGNDQMCLLAYVVVEVENKDSWGWFLQLLIDDLGGGLLPALQELLPGVKQRFCVRHIYANFRKRFPGQILKRLLWKAAASTHPQAWEAVMREIKDVNPDAFKYLVVIPPRIFEVRHSSMIGEKYVGDIDKFECSCRKWTLIGIPCCHALAAMTFLNINGQDYVPHWFTKSTYQETYIPIIYPVNGPDLWEITSHPDVLPLPKRVLPGRPKKEKARGLRAKEG</sequence>
<evidence type="ECO:0000256" key="1">
    <source>
        <dbReference type="ARBA" id="ARBA00022723"/>
    </source>
</evidence>
<organism evidence="6 7">
    <name type="scientific">Vigna mungo</name>
    <name type="common">Black gram</name>
    <name type="synonym">Phaseolus mungo</name>
    <dbReference type="NCBI Taxonomy" id="3915"/>
    <lineage>
        <taxon>Eukaryota</taxon>
        <taxon>Viridiplantae</taxon>
        <taxon>Streptophyta</taxon>
        <taxon>Embryophyta</taxon>
        <taxon>Tracheophyta</taxon>
        <taxon>Spermatophyta</taxon>
        <taxon>Magnoliopsida</taxon>
        <taxon>eudicotyledons</taxon>
        <taxon>Gunneridae</taxon>
        <taxon>Pentapetalae</taxon>
        <taxon>rosids</taxon>
        <taxon>fabids</taxon>
        <taxon>Fabales</taxon>
        <taxon>Fabaceae</taxon>
        <taxon>Papilionoideae</taxon>
        <taxon>50 kb inversion clade</taxon>
        <taxon>NPAAA clade</taxon>
        <taxon>indigoferoid/millettioid clade</taxon>
        <taxon>Phaseoleae</taxon>
        <taxon>Vigna</taxon>
    </lineage>
</organism>
<proteinExistence type="predicted"/>
<dbReference type="AlphaFoldDB" id="A0AAQ3S224"/>
<dbReference type="Proteomes" id="UP001374535">
    <property type="component" value="Chromosome 3"/>
</dbReference>
<dbReference type="PANTHER" id="PTHR31973">
    <property type="entry name" value="POLYPROTEIN, PUTATIVE-RELATED"/>
    <property type="match status" value="1"/>
</dbReference>
<keyword evidence="3" id="KW-0862">Zinc</keyword>
<evidence type="ECO:0000313" key="6">
    <source>
        <dbReference type="EMBL" id="WVZ16389.1"/>
    </source>
</evidence>
<evidence type="ECO:0000256" key="3">
    <source>
        <dbReference type="ARBA" id="ARBA00022833"/>
    </source>
</evidence>
<dbReference type="SMART" id="SM00575">
    <property type="entry name" value="ZnF_PMZ"/>
    <property type="match status" value="1"/>
</dbReference>
<protein>
    <recommendedName>
        <fullName evidence="5">SWIM-type domain-containing protein</fullName>
    </recommendedName>
</protein>
<dbReference type="Pfam" id="PF10551">
    <property type="entry name" value="MULE"/>
    <property type="match status" value="1"/>
</dbReference>
<dbReference type="InterPro" id="IPR058594">
    <property type="entry name" value="PB1-like_dom_pln"/>
</dbReference>